<dbReference type="InterPro" id="IPR002423">
    <property type="entry name" value="Cpn60/GroEL/TCP-1"/>
</dbReference>
<reference evidence="12 13" key="1">
    <citation type="journal article" date="2013" name="BMC Genomics">
        <title>Genome sequencing and comparative genomics of honey bee microsporidia, Nosema apis reveal novel insights into host-parasite interactions.</title>
        <authorList>
            <person name="Chen Yp."/>
            <person name="Pettis J.S."/>
            <person name="Zhao Y."/>
            <person name="Liu X."/>
            <person name="Tallon L.J."/>
            <person name="Sadzewicz L.D."/>
            <person name="Li R."/>
            <person name="Zheng H."/>
            <person name="Huang S."/>
            <person name="Zhang X."/>
            <person name="Hamilton M.C."/>
            <person name="Pernal S.F."/>
            <person name="Melathopoulos A.P."/>
            <person name="Yan X."/>
            <person name="Evans J.D."/>
        </authorList>
    </citation>
    <scope>NUCLEOTIDE SEQUENCE [LARGE SCALE GENOMIC DNA]</scope>
    <source>
        <strain evidence="12 13">BRL 01</strain>
    </source>
</reference>
<dbReference type="InterPro" id="IPR053374">
    <property type="entry name" value="TCP-1_chaperonin"/>
</dbReference>
<dbReference type="HOGENOM" id="CLU_008891_7_2_1"/>
<keyword evidence="8 11" id="KW-0143">Chaperone</keyword>
<dbReference type="Proteomes" id="UP000053780">
    <property type="component" value="Unassembled WGS sequence"/>
</dbReference>
<dbReference type="SUPFAM" id="SSF48592">
    <property type="entry name" value="GroEL equatorial domain-like"/>
    <property type="match status" value="1"/>
</dbReference>
<gene>
    <name evidence="12" type="ORF">NAPIS_ORF00719</name>
</gene>
<dbReference type="Gene3D" id="3.30.260.10">
    <property type="entry name" value="TCP-1-like chaperonin intermediate domain"/>
    <property type="match status" value="1"/>
</dbReference>
<keyword evidence="5" id="KW-0963">Cytoplasm</keyword>
<comment type="function">
    <text evidence="1">Molecular chaperone; assists the folding of proteins upon ATP hydrolysis.</text>
</comment>
<evidence type="ECO:0000256" key="1">
    <source>
        <dbReference type="ARBA" id="ARBA00002912"/>
    </source>
</evidence>
<dbReference type="PANTHER" id="PTHR11353">
    <property type="entry name" value="CHAPERONIN"/>
    <property type="match status" value="1"/>
</dbReference>
<dbReference type="Pfam" id="PF00118">
    <property type="entry name" value="Cpn60_TCP1"/>
    <property type="match status" value="1"/>
</dbReference>
<dbReference type="OrthoDB" id="10248520at2759"/>
<evidence type="ECO:0000256" key="4">
    <source>
        <dbReference type="ARBA" id="ARBA00011381"/>
    </source>
</evidence>
<evidence type="ECO:0000313" key="12">
    <source>
        <dbReference type="EMBL" id="EQB61712.1"/>
    </source>
</evidence>
<dbReference type="InterPro" id="IPR017998">
    <property type="entry name" value="Chaperone_TCP-1"/>
</dbReference>
<keyword evidence="13" id="KW-1185">Reference proteome</keyword>
<evidence type="ECO:0000256" key="11">
    <source>
        <dbReference type="RuleBase" id="RU004187"/>
    </source>
</evidence>
<dbReference type="InterPro" id="IPR027410">
    <property type="entry name" value="TCP-1-like_intermed_sf"/>
</dbReference>
<dbReference type="InterPro" id="IPR027409">
    <property type="entry name" value="GroEL-like_apical_dom_sf"/>
</dbReference>
<evidence type="ECO:0000256" key="6">
    <source>
        <dbReference type="ARBA" id="ARBA00022741"/>
    </source>
</evidence>
<dbReference type="SUPFAM" id="SSF52029">
    <property type="entry name" value="GroEL apical domain-like"/>
    <property type="match status" value="1"/>
</dbReference>
<dbReference type="InterPro" id="IPR027413">
    <property type="entry name" value="GROEL-like_equatorial_sf"/>
</dbReference>
<protein>
    <recommendedName>
        <fullName evidence="9">T-complex protein 1 subunit epsilon</fullName>
    </recommendedName>
    <alternativeName>
        <fullName evidence="10">CCT-epsilon</fullName>
    </alternativeName>
</protein>
<dbReference type="Gene3D" id="1.10.560.10">
    <property type="entry name" value="GroEL-like equatorial domain"/>
    <property type="match status" value="1"/>
</dbReference>
<evidence type="ECO:0000256" key="3">
    <source>
        <dbReference type="ARBA" id="ARBA00008020"/>
    </source>
</evidence>
<dbReference type="GO" id="GO:0005524">
    <property type="term" value="F:ATP binding"/>
    <property type="evidence" value="ECO:0007669"/>
    <property type="project" value="UniProtKB-KW"/>
</dbReference>
<dbReference type="GO" id="GO:0016887">
    <property type="term" value="F:ATP hydrolysis activity"/>
    <property type="evidence" value="ECO:0007669"/>
    <property type="project" value="InterPro"/>
</dbReference>
<dbReference type="NCBIfam" id="TIGR02343">
    <property type="entry name" value="chap_CCT_epsi"/>
    <property type="match status" value="1"/>
</dbReference>
<sequence length="533" mass="59530">MSQLLTDEIGQAFEITQESDTRLDEKTSLYSNINIVNNITKFLSSSFGPCGMDKILQSKDDEITVTNDGATILNEMDMSNNPISRLIVQLSESQDNEIGDGTTGVVILANAMLQQSKALLEKGIHPIRIAEIFNKCLNLTCNHLDKISENIKNINETMLCAAKTSLNSKIVSKSIDKFSKICVDAVLSVADLKRKDVDFDLIHFETKTGNNVDDTTLIKGMVIKKEFSHPQMVKEFKNAKVALLACPFEPPKLKNKHNLLITNKNEFNELAKYEKENFLEMIKSLKKANVDVVLCQWGFDDEANSLLMENNLPAVRWVGGNDLGLIAVHINACIISRFEDLSSGDLGIANIKEITLGTENEKFIVIENNNKKKAVTIIVKGGNDMIIAEAKRSLQDGLFAVRNVLKDEKIVYGGGSSEISCSLFLEEESKKEFGENEVVMLAFSRALEEIPIVLAQNSGLDALQKLTYLRKKQLETKKYYFGVDCLGNNEENMKKLNIFDTLCSKKTQVQMATQLVERILKIDSIISSENKTY</sequence>
<evidence type="ECO:0000256" key="10">
    <source>
        <dbReference type="ARBA" id="ARBA00033325"/>
    </source>
</evidence>
<comment type="similarity">
    <text evidence="3 11">Belongs to the TCP-1 chaperonin family.</text>
</comment>
<evidence type="ECO:0000256" key="7">
    <source>
        <dbReference type="ARBA" id="ARBA00022840"/>
    </source>
</evidence>
<evidence type="ECO:0000256" key="5">
    <source>
        <dbReference type="ARBA" id="ARBA00022490"/>
    </source>
</evidence>
<evidence type="ECO:0000313" key="13">
    <source>
        <dbReference type="Proteomes" id="UP000053780"/>
    </source>
</evidence>
<dbReference type="AlphaFoldDB" id="T0L2E2"/>
<dbReference type="SUPFAM" id="SSF54849">
    <property type="entry name" value="GroEL-intermediate domain like"/>
    <property type="match status" value="1"/>
</dbReference>
<dbReference type="EMBL" id="KE647104">
    <property type="protein sequence ID" value="EQB61712.1"/>
    <property type="molecule type" value="Genomic_DNA"/>
</dbReference>
<evidence type="ECO:0000256" key="8">
    <source>
        <dbReference type="ARBA" id="ARBA00023186"/>
    </source>
</evidence>
<comment type="subunit">
    <text evidence="4">Component of the T-complex protein 1 (TCP1) complex.</text>
</comment>
<evidence type="ECO:0000256" key="2">
    <source>
        <dbReference type="ARBA" id="ARBA00004496"/>
    </source>
</evidence>
<dbReference type="NCBIfam" id="NF041083">
    <property type="entry name" value="thermosome_beta"/>
    <property type="match status" value="1"/>
</dbReference>
<organism evidence="12 13">
    <name type="scientific">Vairimorpha apis BRL 01</name>
    <dbReference type="NCBI Taxonomy" id="1037528"/>
    <lineage>
        <taxon>Eukaryota</taxon>
        <taxon>Fungi</taxon>
        <taxon>Fungi incertae sedis</taxon>
        <taxon>Microsporidia</taxon>
        <taxon>Nosematidae</taxon>
        <taxon>Vairimorpha</taxon>
    </lineage>
</organism>
<dbReference type="GO" id="GO:0051082">
    <property type="term" value="F:unfolded protein binding"/>
    <property type="evidence" value="ECO:0007669"/>
    <property type="project" value="EnsemblFungi"/>
</dbReference>
<dbReference type="InterPro" id="IPR002194">
    <property type="entry name" value="Chaperonin_TCP-1_CS"/>
</dbReference>
<dbReference type="Gene3D" id="3.50.7.10">
    <property type="entry name" value="GroEL"/>
    <property type="match status" value="1"/>
</dbReference>
<dbReference type="GO" id="GO:0140662">
    <property type="term" value="F:ATP-dependent protein folding chaperone"/>
    <property type="evidence" value="ECO:0007669"/>
    <property type="project" value="InterPro"/>
</dbReference>
<proteinExistence type="inferred from homology"/>
<dbReference type="GO" id="GO:0005832">
    <property type="term" value="C:chaperonin-containing T-complex"/>
    <property type="evidence" value="ECO:0007669"/>
    <property type="project" value="EnsemblFungi"/>
</dbReference>
<comment type="subcellular location">
    <subcellularLocation>
        <location evidence="2">Cytoplasm</location>
    </subcellularLocation>
</comment>
<name>T0L2E2_9MICR</name>
<evidence type="ECO:0000256" key="9">
    <source>
        <dbReference type="ARBA" id="ARBA00024086"/>
    </source>
</evidence>
<keyword evidence="6 11" id="KW-0547">Nucleotide-binding</keyword>
<dbReference type="InterPro" id="IPR012718">
    <property type="entry name" value="Chap_CCT_epsi"/>
</dbReference>
<dbReference type="PRINTS" id="PR00304">
    <property type="entry name" value="TCOMPLEXTCP1"/>
</dbReference>
<dbReference type="VEuPathDB" id="MicrosporidiaDB:NAPIS_ORF00719"/>
<dbReference type="PROSITE" id="PS00995">
    <property type="entry name" value="TCP1_3"/>
    <property type="match status" value="1"/>
</dbReference>
<accession>T0L2E2</accession>
<keyword evidence="7 11" id="KW-0067">ATP-binding</keyword>